<dbReference type="CDD" id="cd06195">
    <property type="entry name" value="FNR1"/>
    <property type="match status" value="1"/>
</dbReference>
<dbReference type="PANTHER" id="PTHR47878:SF2">
    <property type="entry name" value="OXIDOREDUCTASE FAD_NAD(P)-BINDING DOMAIN PROTEIN"/>
    <property type="match status" value="1"/>
</dbReference>
<dbReference type="GO" id="GO:0004324">
    <property type="term" value="F:ferredoxin-NADP+ reductase activity"/>
    <property type="evidence" value="ECO:0007669"/>
    <property type="project" value="UniProtKB-EC"/>
</dbReference>
<gene>
    <name evidence="6" type="ORF">HMPREF9440_00190</name>
</gene>
<dbReference type="InterPro" id="IPR017927">
    <property type="entry name" value="FAD-bd_FR_type"/>
</dbReference>
<protein>
    <recommendedName>
        <fullName evidence="2">ferredoxin--NADP(+) reductase</fullName>
        <ecNumber evidence="2">1.18.1.2</ecNumber>
    </recommendedName>
</protein>
<dbReference type="GO" id="GO:0042167">
    <property type="term" value="P:heme catabolic process"/>
    <property type="evidence" value="ECO:0007669"/>
    <property type="project" value="TreeGrafter"/>
</dbReference>
<comment type="caution">
    <text evidence="6">The sequence shown here is derived from an EMBL/GenBank/DDBJ whole genome shotgun (WGS) entry which is preliminary data.</text>
</comment>
<evidence type="ECO:0000259" key="5">
    <source>
        <dbReference type="PROSITE" id="PS51384"/>
    </source>
</evidence>
<comment type="catalytic activity">
    <reaction evidence="4">
        <text>2 reduced [2Fe-2S]-[ferredoxin] + NADP(+) + H(+) = 2 oxidized [2Fe-2S]-[ferredoxin] + NADPH</text>
        <dbReference type="Rhea" id="RHEA:20125"/>
        <dbReference type="Rhea" id="RHEA-COMP:10000"/>
        <dbReference type="Rhea" id="RHEA-COMP:10001"/>
        <dbReference type="ChEBI" id="CHEBI:15378"/>
        <dbReference type="ChEBI" id="CHEBI:33737"/>
        <dbReference type="ChEBI" id="CHEBI:33738"/>
        <dbReference type="ChEBI" id="CHEBI:57783"/>
        <dbReference type="ChEBI" id="CHEBI:58349"/>
        <dbReference type="EC" id="1.18.1.2"/>
    </reaction>
</comment>
<reference evidence="6 7" key="1">
    <citation type="submission" date="2011-11" db="EMBL/GenBank/DDBJ databases">
        <authorList>
            <person name="Weinstock G."/>
            <person name="Sodergren E."/>
            <person name="Clifton S."/>
            <person name="Fulton L."/>
            <person name="Fulton B."/>
            <person name="Courtney L."/>
            <person name="Fronick C."/>
            <person name="Harrison M."/>
            <person name="Strong C."/>
            <person name="Farmer C."/>
            <person name="Delahaunty K."/>
            <person name="Markovic C."/>
            <person name="Hall O."/>
            <person name="Minx P."/>
            <person name="Tomlinson C."/>
            <person name="Mitreva M."/>
            <person name="Hou S."/>
            <person name="Chen J."/>
            <person name="Wollam A."/>
            <person name="Pepin K.H."/>
            <person name="Johnson M."/>
            <person name="Bhonagiri V."/>
            <person name="Zhang X."/>
            <person name="Suruliraj S."/>
            <person name="Warren W."/>
            <person name="Chinwalla A."/>
            <person name="Mardis E.R."/>
            <person name="Wilson R.K."/>
        </authorList>
    </citation>
    <scope>NUCLEOTIDE SEQUENCE [LARGE SCALE GENOMIC DNA]</scope>
    <source>
        <strain evidence="6 7">YIT 11816</strain>
    </source>
</reference>
<dbReference type="Gene3D" id="3.40.50.80">
    <property type="entry name" value="Nucleotide-binding domain of ferredoxin-NADP reductase (FNR) module"/>
    <property type="match status" value="1"/>
</dbReference>
<dbReference type="EMBL" id="AFBQ01000023">
    <property type="protein sequence ID" value="EHY32414.1"/>
    <property type="molecule type" value="Genomic_DNA"/>
</dbReference>
<keyword evidence="7" id="KW-1185">Reference proteome</keyword>
<dbReference type="Pfam" id="PF00970">
    <property type="entry name" value="FAD_binding_6"/>
    <property type="match status" value="1"/>
</dbReference>
<dbReference type="HOGENOM" id="CLU_003827_3_0_4"/>
<dbReference type="GO" id="GO:0034599">
    <property type="term" value="P:cellular response to oxidative stress"/>
    <property type="evidence" value="ECO:0007669"/>
    <property type="project" value="TreeGrafter"/>
</dbReference>
<dbReference type="SUPFAM" id="SSF52343">
    <property type="entry name" value="Ferredoxin reductase-like, C-terminal NADP-linked domain"/>
    <property type="match status" value="1"/>
</dbReference>
<evidence type="ECO:0000313" key="7">
    <source>
        <dbReference type="Proteomes" id="UP000004956"/>
    </source>
</evidence>
<dbReference type="InterPro" id="IPR017938">
    <property type="entry name" value="Riboflavin_synthase-like_b-brl"/>
</dbReference>
<evidence type="ECO:0000313" key="6">
    <source>
        <dbReference type="EMBL" id="EHY32414.1"/>
    </source>
</evidence>
<feature type="domain" description="FAD-binding FR-type" evidence="5">
    <location>
        <begin position="1"/>
        <end position="95"/>
    </location>
</feature>
<dbReference type="InterPro" id="IPR051930">
    <property type="entry name" value="FNR_type-1"/>
</dbReference>
<dbReference type="Pfam" id="PF00175">
    <property type="entry name" value="NAD_binding_1"/>
    <property type="match status" value="1"/>
</dbReference>
<dbReference type="EC" id="1.18.1.2" evidence="2"/>
<dbReference type="SUPFAM" id="SSF63380">
    <property type="entry name" value="Riboflavin synthase domain-like"/>
    <property type="match status" value="1"/>
</dbReference>
<keyword evidence="3" id="KW-0547">Nucleotide-binding</keyword>
<dbReference type="PATRIC" id="fig|762967.3.peg.162"/>
<dbReference type="InterPro" id="IPR001433">
    <property type="entry name" value="OxRdtase_FAD/NAD-bd"/>
</dbReference>
<accession>H3KBU3</accession>
<evidence type="ECO:0000256" key="1">
    <source>
        <dbReference type="ARBA" id="ARBA00008312"/>
    </source>
</evidence>
<dbReference type="InterPro" id="IPR033892">
    <property type="entry name" value="FNR_bac"/>
</dbReference>
<proteinExistence type="inferred from homology"/>
<organism evidence="6 7">
    <name type="scientific">Sutterella parvirubra YIT 11816</name>
    <dbReference type="NCBI Taxonomy" id="762967"/>
    <lineage>
        <taxon>Bacteria</taxon>
        <taxon>Pseudomonadati</taxon>
        <taxon>Pseudomonadota</taxon>
        <taxon>Betaproteobacteria</taxon>
        <taxon>Burkholderiales</taxon>
        <taxon>Sutterellaceae</taxon>
        <taxon>Sutterella</taxon>
    </lineage>
</organism>
<name>H3KBU3_9BURK</name>
<sequence length="238" mass="25820">MAVLRLLDNRPASPSMRELVFARPEGFAFRAGQFIRIGLDGVFRAYSIASGEEEPEIRLIVTNVKTGELSPKLCALEPGAEVELDGEPDGHLNPERIPGGRTLWLMATGSGVTPFLSMIRTGKLWKGWEEVVLVVGVRTLEDAAAAQKLLDETLPGPFTLACATTRDCSGELSGRIPQLLDSGELEAHVGRAIDAEQARVLLCGNPDFITETRALLKARGMVAPRFGKPGQILAEQFW</sequence>
<dbReference type="PANTHER" id="PTHR47878">
    <property type="entry name" value="OXIDOREDUCTASE FAD/NAD(P)-BINDING DOMAIN PROTEIN"/>
    <property type="match status" value="1"/>
</dbReference>
<dbReference type="GO" id="GO:0000166">
    <property type="term" value="F:nucleotide binding"/>
    <property type="evidence" value="ECO:0007669"/>
    <property type="project" value="UniProtKB-KW"/>
</dbReference>
<dbReference type="Proteomes" id="UP000004956">
    <property type="component" value="Unassembled WGS sequence"/>
</dbReference>
<dbReference type="Gene3D" id="2.40.30.10">
    <property type="entry name" value="Translation factors"/>
    <property type="match status" value="1"/>
</dbReference>
<dbReference type="OrthoDB" id="9784483at2"/>
<dbReference type="PROSITE" id="PS51384">
    <property type="entry name" value="FAD_FR"/>
    <property type="match status" value="1"/>
</dbReference>
<dbReference type="STRING" id="762967.HMPREF9440_00190"/>
<dbReference type="RefSeq" id="WP_008540563.1">
    <property type="nucleotide sequence ID" value="NZ_JH604856.1"/>
</dbReference>
<dbReference type="AlphaFoldDB" id="H3KBU3"/>
<evidence type="ECO:0000256" key="2">
    <source>
        <dbReference type="ARBA" id="ARBA00013223"/>
    </source>
</evidence>
<dbReference type="PRINTS" id="PR00410">
    <property type="entry name" value="PHEHYDRXLASE"/>
</dbReference>
<evidence type="ECO:0000256" key="4">
    <source>
        <dbReference type="ARBA" id="ARBA00047776"/>
    </source>
</evidence>
<dbReference type="InterPro" id="IPR039261">
    <property type="entry name" value="FNR_nucleotide-bd"/>
</dbReference>
<evidence type="ECO:0000256" key="3">
    <source>
        <dbReference type="ARBA" id="ARBA00022741"/>
    </source>
</evidence>
<dbReference type="InterPro" id="IPR008333">
    <property type="entry name" value="Cbr1-like_FAD-bd_dom"/>
</dbReference>
<comment type="similarity">
    <text evidence="1">Belongs to the ferredoxin--NADP reductase type 1 family.</text>
</comment>